<dbReference type="AlphaFoldDB" id="A0A1G4NYL5"/>
<dbReference type="InterPro" id="IPR012674">
    <property type="entry name" value="Calycin"/>
</dbReference>
<dbReference type="Gene3D" id="2.40.128.20">
    <property type="match status" value="1"/>
</dbReference>
<geneLocation type="chloroplast" evidence="1"/>
<dbReference type="RefSeq" id="YP_009315328.1">
    <property type="nucleotide sequence ID" value="NC_031666.1"/>
</dbReference>
<keyword evidence="1" id="KW-0934">Plastid</keyword>
<organism evidence="1">
    <name type="scientific">Yamadaella caenomyce</name>
    <dbReference type="NCBI Taxonomy" id="259029"/>
    <lineage>
        <taxon>Eukaryota</taxon>
        <taxon>Rhodophyta</taxon>
        <taxon>Florideophyceae</taxon>
        <taxon>Nemaliophycidae</taxon>
        <taxon>Nemaliales</taxon>
        <taxon>Liagoraceae</taxon>
        <taxon>Yamadaella</taxon>
    </lineage>
</organism>
<reference evidence="1" key="2">
    <citation type="submission" date="2016-10" db="EMBL/GenBank/DDBJ databases">
        <authorList>
            <person name="de Groot N.N."/>
        </authorList>
    </citation>
    <scope>NUCLEOTIDE SEQUENCE</scope>
    <source>
        <strain evidence="1">J.0255</strain>
    </source>
</reference>
<evidence type="ECO:0000313" key="1">
    <source>
        <dbReference type="EMBL" id="SCW23783.1"/>
    </source>
</evidence>
<sequence length="146" mass="16607">MSQASISNLLNLNQGYWIELRTNYCPFNSSMSIHKSSANISVIQQDYTPLRNIILSICRKSIDKTTISYRLGSNVKDSECLVEQLLADYSLYFNKTNHIISTYKVNSLTVIDKTWLVNSNVRLSMTTIYKSNKCVCVSFGTDIRSV</sequence>
<proteinExistence type="predicted"/>
<name>A0A1G4NYL5_9FLOR</name>
<accession>A0A1G4NYL5</accession>
<gene>
    <name evidence="1" type="primary">ycf58</name>
    <name evidence="1" type="ORF">J0255_103</name>
</gene>
<dbReference type="EMBL" id="LT622875">
    <property type="protein sequence ID" value="SCW23783.1"/>
    <property type="molecule type" value="Genomic_DNA"/>
</dbReference>
<keyword evidence="1" id="KW-0150">Chloroplast</keyword>
<dbReference type="GeneID" id="29997965"/>
<reference evidence="1" key="1">
    <citation type="submission" date="2016-10" db="EMBL/GenBank/DDBJ databases">
        <title>Chloroplast genomes as a tool to resolve red algal phylogenies: a case study in the Nemaliales.</title>
        <authorList>
            <person name="Costa J.F."/>
            <person name="Lin S.M."/>
            <person name="Macaya E.C."/>
            <person name="Fernandez-Garcia C."/>
            <person name="Verbruggen H."/>
        </authorList>
    </citation>
    <scope>NUCLEOTIDE SEQUENCE</scope>
    <source>
        <strain evidence="1">J.0255</strain>
    </source>
</reference>
<protein>
    <submittedName>
        <fullName evidence="1">Uncharacterized protein</fullName>
    </submittedName>
</protein>